<dbReference type="EMBL" id="SNRY01000220">
    <property type="protein sequence ID" value="KAA6344394.1"/>
    <property type="molecule type" value="Genomic_DNA"/>
</dbReference>
<dbReference type="GO" id="GO:0016987">
    <property type="term" value="F:sigma factor activity"/>
    <property type="evidence" value="ECO:0007669"/>
    <property type="project" value="UniProtKB-KW"/>
</dbReference>
<name>A0A5J4SE14_9ZZZZ</name>
<sequence>MKTLSDLKTFNRLFTEYQGRFIRFAYTYVKDLAIAEDFTMEAFMYYWENRHSLTSDSNIPAYILTIIKHKCLNYLEHTQVHETVTEKLKKHAEWELRTRIATLEECNPNELFSAEAQKIINKTLMAMPEKTRRIFIMSRYQNKVYKDIAITFNITVKGVEFHISKVLKVLRHNLKDYLPILLYLFNP</sequence>
<accession>A0A5J4SE14</accession>
<comment type="caution">
    <text evidence="7">The sequence shown here is derived from an EMBL/GenBank/DDBJ whole genome shotgun (WGS) entry which is preliminary data.</text>
</comment>
<dbReference type="InterPro" id="IPR013325">
    <property type="entry name" value="RNA_pol_sigma_r2"/>
</dbReference>
<evidence type="ECO:0000313" key="7">
    <source>
        <dbReference type="EMBL" id="KAA6344394.1"/>
    </source>
</evidence>
<keyword evidence="4" id="KW-0804">Transcription</keyword>
<dbReference type="Gene3D" id="1.10.10.10">
    <property type="entry name" value="Winged helix-like DNA-binding domain superfamily/Winged helix DNA-binding domain"/>
    <property type="match status" value="1"/>
</dbReference>
<keyword evidence="2" id="KW-0805">Transcription regulation</keyword>
<dbReference type="InterPro" id="IPR013249">
    <property type="entry name" value="RNA_pol_sigma70_r4_t2"/>
</dbReference>
<proteinExistence type="inferred from homology"/>
<protein>
    <recommendedName>
        <fullName evidence="8">RNA polymerase sigma-70 factor</fullName>
    </recommendedName>
</protein>
<evidence type="ECO:0000256" key="1">
    <source>
        <dbReference type="ARBA" id="ARBA00010641"/>
    </source>
</evidence>
<dbReference type="InterPro" id="IPR014327">
    <property type="entry name" value="RNA_pol_sigma70_bacteroid"/>
</dbReference>
<evidence type="ECO:0000256" key="4">
    <source>
        <dbReference type="ARBA" id="ARBA00023163"/>
    </source>
</evidence>
<dbReference type="GO" id="GO:0003677">
    <property type="term" value="F:DNA binding"/>
    <property type="evidence" value="ECO:0007669"/>
    <property type="project" value="InterPro"/>
</dbReference>
<dbReference type="Pfam" id="PF08281">
    <property type="entry name" value="Sigma70_r4_2"/>
    <property type="match status" value="1"/>
</dbReference>
<keyword evidence="3" id="KW-0731">Sigma factor</keyword>
<dbReference type="Pfam" id="PF04542">
    <property type="entry name" value="Sigma70_r2"/>
    <property type="match status" value="1"/>
</dbReference>
<evidence type="ECO:0008006" key="8">
    <source>
        <dbReference type="Google" id="ProtNLM"/>
    </source>
</evidence>
<evidence type="ECO:0000256" key="2">
    <source>
        <dbReference type="ARBA" id="ARBA00023015"/>
    </source>
</evidence>
<dbReference type="AlphaFoldDB" id="A0A5J4SE14"/>
<feature type="domain" description="RNA polymerase sigma-70 region 2" evidence="5">
    <location>
        <begin position="13"/>
        <end position="76"/>
    </location>
</feature>
<comment type="similarity">
    <text evidence="1">Belongs to the sigma-70 factor family. ECF subfamily.</text>
</comment>
<dbReference type="SUPFAM" id="SSF88946">
    <property type="entry name" value="Sigma2 domain of RNA polymerase sigma factors"/>
    <property type="match status" value="1"/>
</dbReference>
<evidence type="ECO:0000259" key="6">
    <source>
        <dbReference type="Pfam" id="PF08281"/>
    </source>
</evidence>
<dbReference type="Gene3D" id="1.10.1740.10">
    <property type="match status" value="1"/>
</dbReference>
<dbReference type="PANTHER" id="PTHR43133:SF46">
    <property type="entry name" value="RNA POLYMERASE SIGMA-70 FACTOR ECF SUBFAMILY"/>
    <property type="match status" value="1"/>
</dbReference>
<feature type="domain" description="RNA polymerase sigma factor 70 region 4 type 2" evidence="6">
    <location>
        <begin position="120"/>
        <end position="168"/>
    </location>
</feature>
<dbReference type="GO" id="GO:0006352">
    <property type="term" value="P:DNA-templated transcription initiation"/>
    <property type="evidence" value="ECO:0007669"/>
    <property type="project" value="InterPro"/>
</dbReference>
<dbReference type="InterPro" id="IPR014284">
    <property type="entry name" value="RNA_pol_sigma-70_dom"/>
</dbReference>
<dbReference type="NCBIfam" id="TIGR02985">
    <property type="entry name" value="Sig70_bacteroi1"/>
    <property type="match status" value="1"/>
</dbReference>
<dbReference type="InterPro" id="IPR036388">
    <property type="entry name" value="WH-like_DNA-bd_sf"/>
</dbReference>
<reference evidence="7" key="1">
    <citation type="submission" date="2019-03" db="EMBL/GenBank/DDBJ databases">
        <title>Single cell metagenomics reveals metabolic interactions within the superorganism composed of flagellate Streblomastix strix and complex community of Bacteroidetes bacteria on its surface.</title>
        <authorList>
            <person name="Treitli S.C."/>
            <person name="Kolisko M."/>
            <person name="Husnik F."/>
            <person name="Keeling P."/>
            <person name="Hampl V."/>
        </authorList>
    </citation>
    <scope>NUCLEOTIDE SEQUENCE</scope>
    <source>
        <strain evidence="7">STM</strain>
    </source>
</reference>
<gene>
    <name evidence="7" type="ORF">EZS27_007982</name>
</gene>
<organism evidence="7">
    <name type="scientific">termite gut metagenome</name>
    <dbReference type="NCBI Taxonomy" id="433724"/>
    <lineage>
        <taxon>unclassified sequences</taxon>
        <taxon>metagenomes</taxon>
        <taxon>organismal metagenomes</taxon>
    </lineage>
</organism>
<dbReference type="InterPro" id="IPR013324">
    <property type="entry name" value="RNA_pol_sigma_r3/r4-like"/>
</dbReference>
<dbReference type="SUPFAM" id="SSF88659">
    <property type="entry name" value="Sigma3 and sigma4 domains of RNA polymerase sigma factors"/>
    <property type="match status" value="1"/>
</dbReference>
<dbReference type="PANTHER" id="PTHR43133">
    <property type="entry name" value="RNA POLYMERASE ECF-TYPE SIGMA FACTO"/>
    <property type="match status" value="1"/>
</dbReference>
<dbReference type="NCBIfam" id="TIGR02937">
    <property type="entry name" value="sigma70-ECF"/>
    <property type="match status" value="1"/>
</dbReference>
<evidence type="ECO:0000256" key="3">
    <source>
        <dbReference type="ARBA" id="ARBA00023082"/>
    </source>
</evidence>
<dbReference type="InterPro" id="IPR007627">
    <property type="entry name" value="RNA_pol_sigma70_r2"/>
</dbReference>
<evidence type="ECO:0000259" key="5">
    <source>
        <dbReference type="Pfam" id="PF04542"/>
    </source>
</evidence>
<dbReference type="InterPro" id="IPR039425">
    <property type="entry name" value="RNA_pol_sigma-70-like"/>
</dbReference>